<reference evidence="1 2" key="1">
    <citation type="submission" date="2014-06" db="EMBL/GenBank/DDBJ databases">
        <title>Evolutionary Origins and Diversification of the Mycorrhizal Mutualists.</title>
        <authorList>
            <consortium name="DOE Joint Genome Institute"/>
            <consortium name="Mycorrhizal Genomics Consortium"/>
            <person name="Kohler A."/>
            <person name="Kuo A."/>
            <person name="Nagy L.G."/>
            <person name="Floudas D."/>
            <person name="Copeland A."/>
            <person name="Barry K.W."/>
            <person name="Cichocki N."/>
            <person name="Veneault-Fourrey C."/>
            <person name="LaButti K."/>
            <person name="Lindquist E.A."/>
            <person name="Lipzen A."/>
            <person name="Lundell T."/>
            <person name="Morin E."/>
            <person name="Murat C."/>
            <person name="Riley R."/>
            <person name="Ohm R."/>
            <person name="Sun H."/>
            <person name="Tunlid A."/>
            <person name="Henrissat B."/>
            <person name="Grigoriev I.V."/>
            <person name="Hibbett D.S."/>
            <person name="Martin F."/>
        </authorList>
    </citation>
    <scope>NUCLEOTIDE SEQUENCE [LARGE SCALE GENOMIC DNA]</scope>
    <source>
        <strain evidence="1 2">SS14</strain>
    </source>
</reference>
<evidence type="ECO:0000313" key="1">
    <source>
        <dbReference type="EMBL" id="KIJ47030.1"/>
    </source>
</evidence>
<proteinExistence type="predicted"/>
<dbReference type="AlphaFoldDB" id="A0A0C9UVG1"/>
<dbReference type="EMBL" id="KN837104">
    <property type="protein sequence ID" value="KIJ47030.1"/>
    <property type="molecule type" value="Genomic_DNA"/>
</dbReference>
<protein>
    <submittedName>
        <fullName evidence="1">Uncharacterized protein</fullName>
    </submittedName>
</protein>
<dbReference type="HOGENOM" id="CLU_2639686_0_0_1"/>
<sequence>MFRYNGNCSYSLETDNITDITQVKDAMEQPSKKKQQVAASPRVTCSATTATVGTKRKKLTDVKRETENMTYRRLHSLI</sequence>
<organism evidence="1 2">
    <name type="scientific">Sphaerobolus stellatus (strain SS14)</name>
    <dbReference type="NCBI Taxonomy" id="990650"/>
    <lineage>
        <taxon>Eukaryota</taxon>
        <taxon>Fungi</taxon>
        <taxon>Dikarya</taxon>
        <taxon>Basidiomycota</taxon>
        <taxon>Agaricomycotina</taxon>
        <taxon>Agaricomycetes</taxon>
        <taxon>Phallomycetidae</taxon>
        <taxon>Geastrales</taxon>
        <taxon>Sphaerobolaceae</taxon>
        <taxon>Sphaerobolus</taxon>
    </lineage>
</organism>
<keyword evidence="2" id="KW-1185">Reference proteome</keyword>
<gene>
    <name evidence="1" type="ORF">M422DRAFT_249337</name>
</gene>
<dbReference type="Proteomes" id="UP000054279">
    <property type="component" value="Unassembled WGS sequence"/>
</dbReference>
<name>A0A0C9UVG1_SPHS4</name>
<evidence type="ECO:0000313" key="2">
    <source>
        <dbReference type="Proteomes" id="UP000054279"/>
    </source>
</evidence>
<accession>A0A0C9UVG1</accession>